<reference evidence="2" key="2">
    <citation type="submission" date="2020-05" db="UniProtKB">
        <authorList>
            <consortium name="EnsemblMetazoa"/>
        </authorList>
    </citation>
    <scope>IDENTIFICATION</scope>
    <source>
        <strain evidence="2">IAEA</strain>
    </source>
</reference>
<name>A0A1B0B3Z0_9MUSC</name>
<keyword evidence="1" id="KW-0732">Signal</keyword>
<reference evidence="3" key="1">
    <citation type="submission" date="2015-01" db="EMBL/GenBank/DDBJ databases">
        <authorList>
            <person name="Aksoy S."/>
            <person name="Warren W."/>
            <person name="Wilson R.K."/>
        </authorList>
    </citation>
    <scope>NUCLEOTIDE SEQUENCE [LARGE SCALE GENOMIC DNA]</scope>
    <source>
        <strain evidence="3">IAEA</strain>
    </source>
</reference>
<protein>
    <submittedName>
        <fullName evidence="2">Uncharacterized protein</fullName>
    </submittedName>
</protein>
<keyword evidence="3" id="KW-1185">Reference proteome</keyword>
<evidence type="ECO:0000313" key="2">
    <source>
        <dbReference type="EnsemblMetazoa" id="GPPI018071-PA"/>
    </source>
</evidence>
<dbReference type="VEuPathDB" id="VectorBase:GPPI018071"/>
<dbReference type="EnsemblMetazoa" id="GPPI018071-RA">
    <property type="protein sequence ID" value="GPPI018071-PA"/>
    <property type="gene ID" value="GPPI018071"/>
</dbReference>
<feature type="signal peptide" evidence="1">
    <location>
        <begin position="1"/>
        <end position="24"/>
    </location>
</feature>
<dbReference type="AlphaFoldDB" id="A0A1B0B3Z0"/>
<dbReference type="EMBL" id="JXJN01008122">
    <property type="status" value="NOT_ANNOTATED_CDS"/>
    <property type="molecule type" value="Genomic_DNA"/>
</dbReference>
<accession>A0A1B0B3Z0</accession>
<proteinExistence type="predicted"/>
<evidence type="ECO:0000313" key="3">
    <source>
        <dbReference type="Proteomes" id="UP000092460"/>
    </source>
</evidence>
<dbReference type="Proteomes" id="UP000092460">
    <property type="component" value="Unassembled WGS sequence"/>
</dbReference>
<feature type="chain" id="PRO_5008404549" evidence="1">
    <location>
        <begin position="25"/>
        <end position="134"/>
    </location>
</feature>
<sequence>MLKIVYTLCLQRCFFTIFVVVVVVDDCDDDGDDDDDDDDEDDDDGIDVDINADVVFAGLWEKFLSLEFSFLQSTHFESFIEIIQLRENCHKFSAIFIVASFGEKKQAVKDMMTTAKVKVKSTRLGTTIAELGDE</sequence>
<evidence type="ECO:0000256" key="1">
    <source>
        <dbReference type="SAM" id="SignalP"/>
    </source>
</evidence>
<organism evidence="2 3">
    <name type="scientific">Glossina palpalis gambiensis</name>
    <dbReference type="NCBI Taxonomy" id="67801"/>
    <lineage>
        <taxon>Eukaryota</taxon>
        <taxon>Metazoa</taxon>
        <taxon>Ecdysozoa</taxon>
        <taxon>Arthropoda</taxon>
        <taxon>Hexapoda</taxon>
        <taxon>Insecta</taxon>
        <taxon>Pterygota</taxon>
        <taxon>Neoptera</taxon>
        <taxon>Endopterygota</taxon>
        <taxon>Diptera</taxon>
        <taxon>Brachycera</taxon>
        <taxon>Muscomorpha</taxon>
        <taxon>Hippoboscoidea</taxon>
        <taxon>Glossinidae</taxon>
        <taxon>Glossina</taxon>
    </lineage>
</organism>